<dbReference type="InterPro" id="IPR017896">
    <property type="entry name" value="4Fe4S_Fe-S-bd"/>
</dbReference>
<dbReference type="Proteomes" id="UP000033111">
    <property type="component" value="Chromosome"/>
</dbReference>
<keyword evidence="9" id="KW-0411">Iron-sulfur</keyword>
<dbReference type="Gene3D" id="3.30.70.20">
    <property type="match status" value="2"/>
</dbReference>
<dbReference type="OrthoDB" id="23478at2157"/>
<comment type="cofactor">
    <cofactor evidence="1">
        <name>[4Fe-4S] cluster</name>
        <dbReference type="ChEBI" id="CHEBI:49883"/>
    </cofactor>
</comment>
<keyword evidence="3" id="KW-0813">Transport</keyword>
<dbReference type="NCBIfam" id="TIGR02179">
    <property type="entry name" value="PorD_KorD"/>
    <property type="match status" value="1"/>
</dbReference>
<dbReference type="PANTHER" id="PTHR43724:SF1">
    <property type="entry name" value="PYRUVATE SYNTHASE SUBUNIT PORD"/>
    <property type="match status" value="1"/>
</dbReference>
<evidence type="ECO:0000256" key="1">
    <source>
        <dbReference type="ARBA" id="ARBA00001966"/>
    </source>
</evidence>
<proteinExistence type="predicted"/>
<evidence type="ECO:0000256" key="6">
    <source>
        <dbReference type="ARBA" id="ARBA00022737"/>
    </source>
</evidence>
<dbReference type="PANTHER" id="PTHR43724">
    <property type="entry name" value="PYRUVATE SYNTHASE SUBUNIT PORD"/>
    <property type="match status" value="1"/>
</dbReference>
<dbReference type="PROSITE" id="PS51379">
    <property type="entry name" value="4FE4S_FER_2"/>
    <property type="match status" value="2"/>
</dbReference>
<keyword evidence="14" id="KW-0670">Pyruvate</keyword>
<organism evidence="14 15">
    <name type="scientific">Methanosarcina siciliae T4/M</name>
    <dbReference type="NCBI Taxonomy" id="1434120"/>
    <lineage>
        <taxon>Archaea</taxon>
        <taxon>Methanobacteriati</taxon>
        <taxon>Methanobacteriota</taxon>
        <taxon>Stenosarchaea group</taxon>
        <taxon>Methanomicrobia</taxon>
        <taxon>Methanosarcinales</taxon>
        <taxon>Methanosarcinaceae</taxon>
        <taxon>Methanosarcina</taxon>
    </lineage>
</organism>
<dbReference type="InterPro" id="IPR017900">
    <property type="entry name" value="4Fe4S_Fe_S_CS"/>
</dbReference>
<evidence type="ECO:0000256" key="5">
    <source>
        <dbReference type="ARBA" id="ARBA00022723"/>
    </source>
</evidence>
<dbReference type="Pfam" id="PF14697">
    <property type="entry name" value="Fer4_21"/>
    <property type="match status" value="1"/>
</dbReference>
<keyword evidence="5" id="KW-0479">Metal-binding</keyword>
<evidence type="ECO:0000256" key="7">
    <source>
        <dbReference type="ARBA" id="ARBA00022982"/>
    </source>
</evidence>
<dbReference type="KEGG" id="msw:MSSIT_3924"/>
<dbReference type="NCBIfam" id="NF040684">
    <property type="entry name" value="PorD_Arch"/>
    <property type="match status" value="1"/>
</dbReference>
<dbReference type="AlphaFoldDB" id="A0A0E3P9E2"/>
<dbReference type="SUPFAM" id="SSF54862">
    <property type="entry name" value="4Fe-4S ferredoxins"/>
    <property type="match status" value="1"/>
</dbReference>
<accession>A0A0E3P9E2</accession>
<protein>
    <recommendedName>
        <fullName evidence="10">Pyruvate synthase subunit PorD</fullName>
    </recommendedName>
    <alternativeName>
        <fullName evidence="12">Pyruvate oxidoreductase delta chain</fullName>
    </alternativeName>
    <alternativeName>
        <fullName evidence="11">Pyruvic-ferredoxin oxidoreductase subunit delta</fullName>
    </alternativeName>
</protein>
<evidence type="ECO:0000259" key="13">
    <source>
        <dbReference type="PROSITE" id="PS51379"/>
    </source>
</evidence>
<evidence type="ECO:0000256" key="3">
    <source>
        <dbReference type="ARBA" id="ARBA00022448"/>
    </source>
</evidence>
<evidence type="ECO:0000313" key="15">
    <source>
        <dbReference type="Proteomes" id="UP000033111"/>
    </source>
</evidence>
<evidence type="ECO:0000256" key="9">
    <source>
        <dbReference type="ARBA" id="ARBA00023014"/>
    </source>
</evidence>
<keyword evidence="8" id="KW-0408">Iron</keyword>
<dbReference type="EMBL" id="CP009506">
    <property type="protein sequence ID" value="AKB30643.1"/>
    <property type="molecule type" value="Genomic_DNA"/>
</dbReference>
<evidence type="ECO:0000256" key="8">
    <source>
        <dbReference type="ARBA" id="ARBA00023004"/>
    </source>
</evidence>
<evidence type="ECO:0000256" key="4">
    <source>
        <dbReference type="ARBA" id="ARBA00022485"/>
    </source>
</evidence>
<dbReference type="GO" id="GO:0046872">
    <property type="term" value="F:metal ion binding"/>
    <property type="evidence" value="ECO:0007669"/>
    <property type="project" value="UniProtKB-KW"/>
</dbReference>
<evidence type="ECO:0000256" key="10">
    <source>
        <dbReference type="ARBA" id="ARBA00044788"/>
    </source>
</evidence>
<feature type="domain" description="4Fe-4S ferredoxin-type" evidence="13">
    <location>
        <begin position="25"/>
        <end position="54"/>
    </location>
</feature>
<dbReference type="HOGENOM" id="CLU_139698_1_1_2"/>
<dbReference type="PROSITE" id="PS00198">
    <property type="entry name" value="4FE4S_FER_1"/>
    <property type="match status" value="1"/>
</dbReference>
<dbReference type="GeneID" id="24862879"/>
<feature type="domain" description="4Fe-4S ferredoxin-type" evidence="13">
    <location>
        <begin position="55"/>
        <end position="84"/>
    </location>
</feature>
<keyword evidence="15" id="KW-1185">Reference proteome</keyword>
<dbReference type="InterPro" id="IPR011898">
    <property type="entry name" value="PorD_KorD"/>
</dbReference>
<reference evidence="14 15" key="1">
    <citation type="submission" date="2014-07" db="EMBL/GenBank/DDBJ databases">
        <title>Methanogenic archaea and the global carbon cycle.</title>
        <authorList>
            <person name="Henriksen J.R."/>
            <person name="Luke J."/>
            <person name="Reinhart S."/>
            <person name="Benedict M.N."/>
            <person name="Youngblut N.D."/>
            <person name="Metcalf M.E."/>
            <person name="Whitaker R.J."/>
            <person name="Metcalf W.W."/>
        </authorList>
    </citation>
    <scope>NUCLEOTIDE SEQUENCE [LARGE SCALE GENOMIC DNA]</scope>
    <source>
        <strain evidence="14 15">T4/M</strain>
    </source>
</reference>
<dbReference type="GO" id="GO:0016625">
    <property type="term" value="F:oxidoreductase activity, acting on the aldehyde or oxo group of donors, iron-sulfur protein as acceptor"/>
    <property type="evidence" value="ECO:0007669"/>
    <property type="project" value="InterPro"/>
</dbReference>
<evidence type="ECO:0000256" key="11">
    <source>
        <dbReference type="ARBA" id="ARBA00044816"/>
    </source>
</evidence>
<keyword evidence="6" id="KW-0677">Repeat</keyword>
<evidence type="ECO:0000256" key="12">
    <source>
        <dbReference type="ARBA" id="ARBA00044818"/>
    </source>
</evidence>
<sequence>MKIPIGGICEPGSTLVNKTGGWRNFRPVYNYEKCTKCGICEIVCPDMSILPREDGFFEYNYDYCKGCGICANECPADAIDMILEEK</sequence>
<keyword evidence="7" id="KW-0249">Electron transport</keyword>
<dbReference type="RefSeq" id="WP_048174347.1">
    <property type="nucleotide sequence ID" value="NZ_CP009506.1"/>
</dbReference>
<dbReference type="InterPro" id="IPR053389">
    <property type="entry name" value="Pyruvate_synthase_PorD"/>
</dbReference>
<keyword evidence="4" id="KW-0004">4Fe-4S</keyword>
<gene>
    <name evidence="14" type="ORF">MSSIT_3924</name>
</gene>
<dbReference type="GO" id="GO:0051539">
    <property type="term" value="F:4 iron, 4 sulfur cluster binding"/>
    <property type="evidence" value="ECO:0007669"/>
    <property type="project" value="UniProtKB-KW"/>
</dbReference>
<keyword evidence="14" id="KW-0560">Oxidoreductase</keyword>
<dbReference type="PATRIC" id="fig|1434120.4.peg.5082"/>
<evidence type="ECO:0000313" key="14">
    <source>
        <dbReference type="EMBL" id="AKB30643.1"/>
    </source>
</evidence>
<comment type="subunit">
    <text evidence="2">Heterotetramer of one alpha, one beta, one delta and one gamma chain.</text>
</comment>
<name>A0A0E3P9E2_9EURY</name>
<evidence type="ECO:0000256" key="2">
    <source>
        <dbReference type="ARBA" id="ARBA00011595"/>
    </source>
</evidence>